<dbReference type="InterPro" id="IPR006128">
    <property type="entry name" value="Lipoprotein_PsaA-like"/>
</dbReference>
<dbReference type="Pfam" id="PF01297">
    <property type="entry name" value="ZnuA"/>
    <property type="match status" value="2"/>
</dbReference>
<keyword evidence="5" id="KW-0864">Zinc transport</keyword>
<organism evidence="7 8">
    <name type="scientific">SAR92 clade bacterium H455</name>
    <dbReference type="NCBI Taxonomy" id="2974818"/>
    <lineage>
        <taxon>Bacteria</taxon>
        <taxon>Pseudomonadati</taxon>
        <taxon>Pseudomonadota</taxon>
        <taxon>Gammaproteobacteria</taxon>
        <taxon>Cellvibrionales</taxon>
        <taxon>Porticoccaceae</taxon>
        <taxon>SAR92 clade</taxon>
    </lineage>
</organism>
<dbReference type="InterPro" id="IPR006127">
    <property type="entry name" value="ZnuA-like"/>
</dbReference>
<protein>
    <recommendedName>
        <fullName evidence="2">High-affinity zinc uptake system protein ZnuA</fullName>
    </recommendedName>
</protein>
<name>A0ABY5TN10_9GAMM</name>
<dbReference type="EMBL" id="CP103416">
    <property type="protein sequence ID" value="UVW35232.1"/>
    <property type="molecule type" value="Genomic_DNA"/>
</dbReference>
<dbReference type="PANTHER" id="PTHR42953:SF3">
    <property type="entry name" value="HIGH-AFFINITY ZINC UPTAKE SYSTEM PROTEIN ZNUA"/>
    <property type="match status" value="1"/>
</dbReference>
<proteinExistence type="inferred from homology"/>
<evidence type="ECO:0000256" key="1">
    <source>
        <dbReference type="ARBA" id="ARBA00011028"/>
    </source>
</evidence>
<dbReference type="Proteomes" id="UP001059934">
    <property type="component" value="Chromosome"/>
</dbReference>
<dbReference type="InterPro" id="IPR050492">
    <property type="entry name" value="Bact_metal-bind_prot9"/>
</dbReference>
<sequence>MSALTAQVVMASPERANTLAQQPSTPKSLIITTIKPLAIIAQSAVGDQARVEYLQSAVQSAHEVSLPVSALKKIDQADLIIWIGEMFESRVAKPMALLPEKKRITVMQLSLMAPQDTGNQQDIGGHAHSHGESTHSALTVDPHVWLNPRNANQIAAEIQQRLNLPVKEIISAEQIADLTTELAPLRGKQFLVHHDALDHFTSTFDLQPGLSIRDASGATQGVRSQYRLRQKAIASAASCIFIEPQYADRDAQVIAQELSLPVALIDLQGLDQALVAEAYASFMQRLAAQFKGCFNNLKSDLSSGLQADS</sequence>
<dbReference type="PANTHER" id="PTHR42953">
    <property type="entry name" value="HIGH-AFFINITY ZINC UPTAKE SYSTEM PROTEIN ZNUA-RELATED"/>
    <property type="match status" value="1"/>
</dbReference>
<keyword evidence="5" id="KW-0862">Zinc</keyword>
<gene>
    <name evidence="7" type="ORF">NYF23_01175</name>
</gene>
<comment type="similarity">
    <text evidence="1 6">Belongs to the bacterial solute-binding protein 9 family.</text>
</comment>
<evidence type="ECO:0000313" key="7">
    <source>
        <dbReference type="EMBL" id="UVW35232.1"/>
    </source>
</evidence>
<accession>A0ABY5TN10</accession>
<dbReference type="SUPFAM" id="SSF53807">
    <property type="entry name" value="Helical backbone' metal receptor"/>
    <property type="match status" value="1"/>
</dbReference>
<reference evidence="7" key="1">
    <citation type="submission" date="2022-08" db="EMBL/GenBank/DDBJ databases">
        <title>Catabolic pathway analysis in culturable SAR92 clade bacteria reveals their overlooked roles in DMSP degradation in coastal seas.</title>
        <authorList>
            <person name="He X."/>
            <person name="Zhang X."/>
            <person name="Zhang Y."/>
        </authorList>
    </citation>
    <scope>NUCLEOTIDE SEQUENCE</scope>
    <source>
        <strain evidence="7">H455</strain>
    </source>
</reference>
<evidence type="ECO:0000256" key="4">
    <source>
        <dbReference type="ARBA" id="ARBA00022729"/>
    </source>
</evidence>
<keyword evidence="3 6" id="KW-0813">Transport</keyword>
<evidence type="ECO:0000313" key="8">
    <source>
        <dbReference type="Proteomes" id="UP001059934"/>
    </source>
</evidence>
<keyword evidence="5" id="KW-0406">Ion transport</keyword>
<keyword evidence="4" id="KW-0732">Signal</keyword>
<evidence type="ECO:0000256" key="6">
    <source>
        <dbReference type="RuleBase" id="RU003512"/>
    </source>
</evidence>
<keyword evidence="8" id="KW-1185">Reference proteome</keyword>
<evidence type="ECO:0000256" key="2">
    <source>
        <dbReference type="ARBA" id="ARBA00015915"/>
    </source>
</evidence>
<dbReference type="PRINTS" id="PR00690">
    <property type="entry name" value="ADHESNFAMILY"/>
</dbReference>
<evidence type="ECO:0000256" key="3">
    <source>
        <dbReference type="ARBA" id="ARBA00022448"/>
    </source>
</evidence>
<dbReference type="Gene3D" id="3.40.50.1980">
    <property type="entry name" value="Nitrogenase molybdenum iron protein domain"/>
    <property type="match status" value="2"/>
</dbReference>
<evidence type="ECO:0000256" key="5">
    <source>
        <dbReference type="ARBA" id="ARBA00022906"/>
    </source>
</evidence>